<feature type="site" description="Stabilizes the basic form of H active site to accept a proton" evidence="8">
    <location>
        <position position="91"/>
    </location>
</feature>
<evidence type="ECO:0000256" key="4">
    <source>
        <dbReference type="ARBA" id="ARBA00022884"/>
    </source>
</evidence>
<dbReference type="HAMAP" id="MF_00083">
    <property type="entry name" value="Pept_tRNA_hydro_bact"/>
    <property type="match status" value="1"/>
</dbReference>
<feature type="active site" description="Proton acceptor" evidence="8">
    <location>
        <position position="19"/>
    </location>
</feature>
<evidence type="ECO:0000256" key="5">
    <source>
        <dbReference type="ARBA" id="ARBA00038063"/>
    </source>
</evidence>
<evidence type="ECO:0000313" key="11">
    <source>
        <dbReference type="EMBL" id="MBC8595732.1"/>
    </source>
</evidence>
<sequence>MYLIAGLGNPDKKYSCTRHNIGFDAIDMIAREINCDVKKLKFKSLLGEGKIAGEKVILAKPQTYMNNSGEAIRDISAFYKIEPKNIIIFHDDISLPTGRIRLRPKGSDGGHNGLKSIIYQLVSDEFLRVKIGVGAPENKNYDLADYVLGKFTKDDLKKIVPVLKECFKISECIIKDGMANAMNKYNGKEF</sequence>
<dbReference type="PROSITE" id="PS01196">
    <property type="entry name" value="PEPT_TRNA_HYDROL_2"/>
    <property type="match status" value="1"/>
</dbReference>
<feature type="site" description="Discriminates between blocked and unblocked aminoacyl-tRNA" evidence="8">
    <location>
        <position position="9"/>
    </location>
</feature>
<evidence type="ECO:0000256" key="3">
    <source>
        <dbReference type="ARBA" id="ARBA00022801"/>
    </source>
</evidence>
<gene>
    <name evidence="8" type="primary">pth</name>
    <name evidence="11" type="ORF">H8706_02470</name>
</gene>
<evidence type="ECO:0000256" key="6">
    <source>
        <dbReference type="ARBA" id="ARBA00048707"/>
    </source>
</evidence>
<evidence type="ECO:0000256" key="9">
    <source>
        <dbReference type="RuleBase" id="RU000673"/>
    </source>
</evidence>
<dbReference type="GO" id="GO:0006515">
    <property type="term" value="P:protein quality control for misfolded or incompletely synthesized proteins"/>
    <property type="evidence" value="ECO:0007669"/>
    <property type="project" value="UniProtKB-UniRule"/>
</dbReference>
<feature type="binding site" evidence="8">
    <location>
        <position position="112"/>
    </location>
    <ligand>
        <name>tRNA</name>
        <dbReference type="ChEBI" id="CHEBI:17843"/>
    </ligand>
</feature>
<dbReference type="Gene3D" id="3.40.50.1470">
    <property type="entry name" value="Peptidyl-tRNA hydrolase"/>
    <property type="match status" value="1"/>
</dbReference>
<evidence type="ECO:0000256" key="1">
    <source>
        <dbReference type="ARBA" id="ARBA00013260"/>
    </source>
</evidence>
<name>A0A926FBP2_9FIRM</name>
<keyword evidence="3 8" id="KW-0378">Hydrolase</keyword>
<evidence type="ECO:0000256" key="8">
    <source>
        <dbReference type="HAMAP-Rule" id="MF_00083"/>
    </source>
</evidence>
<dbReference type="GO" id="GO:0005737">
    <property type="term" value="C:cytoplasm"/>
    <property type="evidence" value="ECO:0007669"/>
    <property type="project" value="UniProtKB-SubCell"/>
</dbReference>
<evidence type="ECO:0000313" key="12">
    <source>
        <dbReference type="Proteomes" id="UP000647416"/>
    </source>
</evidence>
<dbReference type="Proteomes" id="UP000647416">
    <property type="component" value="Unassembled WGS sequence"/>
</dbReference>
<dbReference type="GO" id="GO:0004045">
    <property type="term" value="F:peptidyl-tRNA hydrolase activity"/>
    <property type="evidence" value="ECO:0007669"/>
    <property type="project" value="UniProtKB-UniRule"/>
</dbReference>
<proteinExistence type="inferred from homology"/>
<comment type="function">
    <text evidence="8">Hydrolyzes ribosome-free peptidyl-tRNAs (with 1 or more amino acids incorporated), which drop off the ribosome during protein synthesis, or as a result of ribosome stalling.</text>
</comment>
<dbReference type="SUPFAM" id="SSF53178">
    <property type="entry name" value="Peptidyl-tRNA hydrolase-like"/>
    <property type="match status" value="1"/>
</dbReference>
<comment type="catalytic activity">
    <reaction evidence="6 8 9">
        <text>an N-acyl-L-alpha-aminoacyl-tRNA + H2O = an N-acyl-L-amino acid + a tRNA + H(+)</text>
        <dbReference type="Rhea" id="RHEA:54448"/>
        <dbReference type="Rhea" id="RHEA-COMP:10123"/>
        <dbReference type="Rhea" id="RHEA-COMP:13883"/>
        <dbReference type="ChEBI" id="CHEBI:15377"/>
        <dbReference type="ChEBI" id="CHEBI:15378"/>
        <dbReference type="ChEBI" id="CHEBI:59874"/>
        <dbReference type="ChEBI" id="CHEBI:78442"/>
        <dbReference type="ChEBI" id="CHEBI:138191"/>
        <dbReference type="EC" id="3.1.1.29"/>
    </reaction>
</comment>
<evidence type="ECO:0000256" key="2">
    <source>
        <dbReference type="ARBA" id="ARBA00022555"/>
    </source>
</evidence>
<evidence type="ECO:0000256" key="10">
    <source>
        <dbReference type="RuleBase" id="RU004320"/>
    </source>
</evidence>
<dbReference type="NCBIfam" id="TIGR00447">
    <property type="entry name" value="pth"/>
    <property type="match status" value="1"/>
</dbReference>
<accession>A0A926FBP2</accession>
<protein>
    <recommendedName>
        <fullName evidence="7 8">Peptidyl-tRNA hydrolase</fullName>
        <shortName evidence="8">Pth</shortName>
        <ecNumber evidence="1 8">3.1.1.29</ecNumber>
    </recommendedName>
</protein>
<keyword evidence="8" id="KW-0963">Cytoplasm</keyword>
<comment type="caution">
    <text evidence="11">The sequence shown here is derived from an EMBL/GenBank/DDBJ whole genome shotgun (WGS) entry which is preliminary data.</text>
</comment>
<evidence type="ECO:0000256" key="7">
    <source>
        <dbReference type="ARBA" id="ARBA00050038"/>
    </source>
</evidence>
<reference evidence="11" key="1">
    <citation type="submission" date="2020-08" db="EMBL/GenBank/DDBJ databases">
        <title>Genome public.</title>
        <authorList>
            <person name="Liu C."/>
            <person name="Sun Q."/>
        </authorList>
    </citation>
    <scope>NUCLEOTIDE SEQUENCE</scope>
    <source>
        <strain evidence="11">NSJ-50</strain>
    </source>
</reference>
<dbReference type="EMBL" id="JACRTE010000002">
    <property type="protein sequence ID" value="MBC8595732.1"/>
    <property type="molecule type" value="Genomic_DNA"/>
</dbReference>
<dbReference type="InterPro" id="IPR001328">
    <property type="entry name" value="Pept_tRNA_hydro"/>
</dbReference>
<keyword evidence="2 8" id="KW-0820">tRNA-binding</keyword>
<feature type="binding site" evidence="8">
    <location>
        <position position="14"/>
    </location>
    <ligand>
        <name>tRNA</name>
        <dbReference type="ChEBI" id="CHEBI:17843"/>
    </ligand>
</feature>
<keyword evidence="4 8" id="KW-0694">RNA-binding</keyword>
<dbReference type="EC" id="3.1.1.29" evidence="1 8"/>
<dbReference type="GO" id="GO:0000049">
    <property type="term" value="F:tRNA binding"/>
    <property type="evidence" value="ECO:0007669"/>
    <property type="project" value="UniProtKB-UniRule"/>
</dbReference>
<keyword evidence="12" id="KW-1185">Reference proteome</keyword>
<comment type="subcellular location">
    <subcellularLocation>
        <location evidence="8">Cytoplasm</location>
    </subcellularLocation>
</comment>
<dbReference type="InterPro" id="IPR018171">
    <property type="entry name" value="Pept_tRNA_hydro_CS"/>
</dbReference>
<dbReference type="PANTHER" id="PTHR17224:SF1">
    <property type="entry name" value="PEPTIDYL-TRNA HYDROLASE"/>
    <property type="match status" value="1"/>
</dbReference>
<comment type="similarity">
    <text evidence="5 8 10">Belongs to the PTH family.</text>
</comment>
<dbReference type="FunFam" id="3.40.50.1470:FF:000001">
    <property type="entry name" value="Peptidyl-tRNA hydrolase"/>
    <property type="match status" value="1"/>
</dbReference>
<dbReference type="InterPro" id="IPR036416">
    <property type="entry name" value="Pept_tRNA_hydro_sf"/>
</dbReference>
<dbReference type="AlphaFoldDB" id="A0A926FBP2"/>
<dbReference type="Pfam" id="PF01195">
    <property type="entry name" value="Pept_tRNA_hydro"/>
    <property type="match status" value="1"/>
</dbReference>
<dbReference type="GO" id="GO:0072344">
    <property type="term" value="P:rescue of stalled ribosome"/>
    <property type="evidence" value="ECO:0007669"/>
    <property type="project" value="UniProtKB-UniRule"/>
</dbReference>
<dbReference type="PROSITE" id="PS01195">
    <property type="entry name" value="PEPT_TRNA_HYDROL_1"/>
    <property type="match status" value="1"/>
</dbReference>
<comment type="function">
    <text evidence="8">Catalyzes the release of premature peptidyl moieties from peptidyl-tRNA molecules trapped in stalled 50S ribosomal subunits, and thus maintains levels of free tRNAs and 50S ribosomes.</text>
</comment>
<dbReference type="CDD" id="cd00462">
    <property type="entry name" value="PTH"/>
    <property type="match status" value="1"/>
</dbReference>
<feature type="binding site" evidence="8">
    <location>
        <position position="66"/>
    </location>
    <ligand>
        <name>tRNA</name>
        <dbReference type="ChEBI" id="CHEBI:17843"/>
    </ligand>
</feature>
<dbReference type="PANTHER" id="PTHR17224">
    <property type="entry name" value="PEPTIDYL-TRNA HYDROLASE"/>
    <property type="match status" value="1"/>
</dbReference>
<comment type="subunit">
    <text evidence="8">Monomer.</text>
</comment>
<feature type="binding site" evidence="8">
    <location>
        <position position="64"/>
    </location>
    <ligand>
        <name>tRNA</name>
        <dbReference type="ChEBI" id="CHEBI:17843"/>
    </ligand>
</feature>
<dbReference type="RefSeq" id="WP_178347836.1">
    <property type="nucleotide sequence ID" value="NZ_JACRTE010000002.1"/>
</dbReference>
<organism evidence="11 12">
    <name type="scientific">Qingrenia yutianensis</name>
    <dbReference type="NCBI Taxonomy" id="2763676"/>
    <lineage>
        <taxon>Bacteria</taxon>
        <taxon>Bacillati</taxon>
        <taxon>Bacillota</taxon>
        <taxon>Clostridia</taxon>
        <taxon>Eubacteriales</taxon>
        <taxon>Oscillospiraceae</taxon>
        <taxon>Qingrenia</taxon>
    </lineage>
</organism>